<dbReference type="InterPro" id="IPR036396">
    <property type="entry name" value="Cyt_P450_sf"/>
</dbReference>
<dbReference type="PRINTS" id="PR00385">
    <property type="entry name" value="P450"/>
</dbReference>
<comment type="cofactor">
    <cofactor evidence="1 16">
        <name>heme</name>
        <dbReference type="ChEBI" id="CHEBI:30413"/>
    </cofactor>
</comment>
<dbReference type="GO" id="GO:0005506">
    <property type="term" value="F:iron ion binding"/>
    <property type="evidence" value="ECO:0007669"/>
    <property type="project" value="InterPro"/>
</dbReference>
<evidence type="ECO:0000256" key="12">
    <source>
        <dbReference type="ARBA" id="ARBA00023033"/>
    </source>
</evidence>
<sequence length="494" mass="57074">MELLGTTTGFLAVCISCLFFFSVWRMISSNRKLPPGPIRLPIVGSTLQLSIKDLPQTMEKLSEKYGPVFTIYMGTRRVVVLHGREAVKEALIDQGDEFSARGVLPLFEKIFKGSGIVISNGEMWKQLRRFALTTLRNFGMGKKSIEERIQEEAHFLVERIRSTHEKPFDPSSFLIHAVSNVICSVVFGDRFDYEDKKFLTLIDLLEENNKLQISFWVQLYNFLPTVMNFLPGPHQRAFKNFEEIHNFILDRVKIHQLSLDPTCPRDFIDAFLVKMEQEKENIDSKFNTETLVRSTVDLFLAGTGTTSLTLDYGLLTLLKYPEIEEKIHKEIDCVIGRSRQPCMADRGQMPYTDAVVHEIQRLMSLLPLNVPRAVTRDTRFRQYIIPKDTIIIPDLRSILYDSKEFPNPQEFNPGHFLDENGDFKRSDYFVPFSTGKRMCIGEGLARMELFLFLTIILQNFTLKPTIDHKDIDISPEVCSMVNMPRPYQLYFIPR</sequence>
<dbReference type="FunFam" id="1.10.630.10:FF:000001">
    <property type="entry name" value="Cytochrome P450, family 2"/>
    <property type="match status" value="1"/>
</dbReference>
<dbReference type="InterPro" id="IPR002401">
    <property type="entry name" value="Cyt_P450_E_grp-I"/>
</dbReference>
<evidence type="ECO:0000256" key="15">
    <source>
        <dbReference type="ARBA" id="ARBA00047827"/>
    </source>
</evidence>
<dbReference type="InterPro" id="IPR001128">
    <property type="entry name" value="Cyt_P450"/>
</dbReference>
<evidence type="ECO:0000256" key="6">
    <source>
        <dbReference type="ARBA" id="ARBA00022617"/>
    </source>
</evidence>
<evidence type="ECO:0000313" key="19">
    <source>
        <dbReference type="Proteomes" id="UP000189705"/>
    </source>
</evidence>
<keyword evidence="18" id="KW-1133">Transmembrane helix</keyword>
<evidence type="ECO:0000256" key="2">
    <source>
        <dbReference type="ARBA" id="ARBA00004174"/>
    </source>
</evidence>
<keyword evidence="13 18" id="KW-0472">Membrane</keyword>
<name>A0A1U7RKY3_ALLSI</name>
<evidence type="ECO:0000256" key="10">
    <source>
        <dbReference type="ARBA" id="ARBA00023002"/>
    </source>
</evidence>
<dbReference type="RefSeq" id="XP_006014848.1">
    <property type="nucleotide sequence ID" value="XM_006014786.3"/>
</dbReference>
<dbReference type="GO" id="GO:0006805">
    <property type="term" value="P:xenobiotic metabolic process"/>
    <property type="evidence" value="ECO:0007669"/>
    <property type="project" value="TreeGrafter"/>
</dbReference>
<evidence type="ECO:0000256" key="7">
    <source>
        <dbReference type="ARBA" id="ARBA00022723"/>
    </source>
</evidence>
<dbReference type="GO" id="GO:0019373">
    <property type="term" value="P:epoxygenase P450 pathway"/>
    <property type="evidence" value="ECO:0007669"/>
    <property type="project" value="TreeGrafter"/>
</dbReference>
<dbReference type="EC" id="1.14.14.1" evidence="5"/>
<keyword evidence="9" id="KW-0492">Microsome</keyword>
<dbReference type="GO" id="GO:0020037">
    <property type="term" value="F:heme binding"/>
    <property type="evidence" value="ECO:0007669"/>
    <property type="project" value="InterPro"/>
</dbReference>
<comment type="catalytic activity">
    <reaction evidence="15">
        <text>an organic molecule + reduced [NADPH--hemoprotein reductase] + O2 = an alcohol + oxidized [NADPH--hemoprotein reductase] + H2O + H(+)</text>
        <dbReference type="Rhea" id="RHEA:17149"/>
        <dbReference type="Rhea" id="RHEA-COMP:11964"/>
        <dbReference type="Rhea" id="RHEA-COMP:11965"/>
        <dbReference type="ChEBI" id="CHEBI:15377"/>
        <dbReference type="ChEBI" id="CHEBI:15378"/>
        <dbReference type="ChEBI" id="CHEBI:15379"/>
        <dbReference type="ChEBI" id="CHEBI:30879"/>
        <dbReference type="ChEBI" id="CHEBI:57618"/>
        <dbReference type="ChEBI" id="CHEBI:58210"/>
        <dbReference type="ChEBI" id="CHEBI:142491"/>
        <dbReference type="EC" id="1.14.14.1"/>
    </reaction>
</comment>
<dbReference type="OrthoDB" id="1055148at2759"/>
<dbReference type="InterPro" id="IPR008067">
    <property type="entry name" value="Cyt_P450_E_grp-I_CYP2A-like"/>
</dbReference>
<evidence type="ECO:0000256" key="4">
    <source>
        <dbReference type="ARBA" id="ARBA00010617"/>
    </source>
</evidence>
<protein>
    <recommendedName>
        <fullName evidence="5">unspecific monooxygenase</fullName>
        <ecNumber evidence="5">1.14.14.1</ecNumber>
    </recommendedName>
</protein>
<dbReference type="GO" id="GO:0005789">
    <property type="term" value="C:endoplasmic reticulum membrane"/>
    <property type="evidence" value="ECO:0007669"/>
    <property type="project" value="UniProtKB-SubCell"/>
</dbReference>
<dbReference type="FunCoup" id="A0A1U7RKY3">
    <property type="interactions" value="36"/>
</dbReference>
<organism evidence="19 20">
    <name type="scientific">Alligator sinensis</name>
    <name type="common">Chinese alligator</name>
    <dbReference type="NCBI Taxonomy" id="38654"/>
    <lineage>
        <taxon>Eukaryota</taxon>
        <taxon>Metazoa</taxon>
        <taxon>Chordata</taxon>
        <taxon>Craniata</taxon>
        <taxon>Vertebrata</taxon>
        <taxon>Euteleostomi</taxon>
        <taxon>Archelosauria</taxon>
        <taxon>Archosauria</taxon>
        <taxon>Crocodylia</taxon>
        <taxon>Alligatoridae</taxon>
        <taxon>Alligatorinae</taxon>
        <taxon>Alligator</taxon>
    </lineage>
</organism>
<comment type="subcellular location">
    <subcellularLocation>
        <location evidence="3">Endoplasmic reticulum membrane</location>
        <topology evidence="3">Peripheral membrane protein</topology>
    </subcellularLocation>
    <subcellularLocation>
        <location evidence="2">Microsome membrane</location>
        <topology evidence="2">Peripheral membrane protein</topology>
    </subcellularLocation>
</comment>
<proteinExistence type="inferred from homology"/>
<evidence type="ECO:0000256" key="8">
    <source>
        <dbReference type="ARBA" id="ARBA00022824"/>
    </source>
</evidence>
<keyword evidence="12 17" id="KW-0503">Monooxygenase</keyword>
<evidence type="ECO:0000256" key="17">
    <source>
        <dbReference type="RuleBase" id="RU000461"/>
    </source>
</evidence>
<keyword evidence="19" id="KW-1185">Reference proteome</keyword>
<dbReference type="PANTHER" id="PTHR24300">
    <property type="entry name" value="CYTOCHROME P450 508A4-RELATED"/>
    <property type="match status" value="1"/>
</dbReference>
<evidence type="ECO:0000256" key="3">
    <source>
        <dbReference type="ARBA" id="ARBA00004406"/>
    </source>
</evidence>
<dbReference type="Proteomes" id="UP000189705">
    <property type="component" value="Unplaced"/>
</dbReference>
<evidence type="ECO:0000313" key="20">
    <source>
        <dbReference type="RefSeq" id="XP_006014848.1"/>
    </source>
</evidence>
<dbReference type="Gene3D" id="1.10.630.10">
    <property type="entry name" value="Cytochrome P450"/>
    <property type="match status" value="1"/>
</dbReference>
<evidence type="ECO:0000256" key="16">
    <source>
        <dbReference type="PIRSR" id="PIRSR602401-1"/>
    </source>
</evidence>
<keyword evidence="11 16" id="KW-0408">Iron</keyword>
<dbReference type="GO" id="GO:0008392">
    <property type="term" value="F:arachidonate epoxygenase activity"/>
    <property type="evidence" value="ECO:0007669"/>
    <property type="project" value="TreeGrafter"/>
</dbReference>
<dbReference type="PROSITE" id="PS00086">
    <property type="entry name" value="CYTOCHROME_P450"/>
    <property type="match status" value="1"/>
</dbReference>
<dbReference type="PANTHER" id="PTHR24300:SF356">
    <property type="entry name" value="CYTOCHROME P450 2E1"/>
    <property type="match status" value="1"/>
</dbReference>
<dbReference type="eggNOG" id="KOG0156">
    <property type="taxonomic scope" value="Eukaryota"/>
</dbReference>
<evidence type="ECO:0000256" key="18">
    <source>
        <dbReference type="SAM" id="Phobius"/>
    </source>
</evidence>
<dbReference type="PRINTS" id="PR01684">
    <property type="entry name" value="EP450ICYP2A"/>
</dbReference>
<evidence type="ECO:0000256" key="13">
    <source>
        <dbReference type="ARBA" id="ARBA00023136"/>
    </source>
</evidence>
<dbReference type="PRINTS" id="PR00463">
    <property type="entry name" value="EP450I"/>
</dbReference>
<dbReference type="AlphaFoldDB" id="A0A1U7RKY3"/>
<dbReference type="Pfam" id="PF00067">
    <property type="entry name" value="p450"/>
    <property type="match status" value="1"/>
</dbReference>
<reference evidence="20" key="1">
    <citation type="submission" date="2025-08" db="UniProtKB">
        <authorList>
            <consortium name="RefSeq"/>
        </authorList>
    </citation>
    <scope>IDENTIFICATION</scope>
</reference>
<feature type="binding site" description="axial binding residue" evidence="16">
    <location>
        <position position="439"/>
    </location>
    <ligand>
        <name>heme</name>
        <dbReference type="ChEBI" id="CHEBI:30413"/>
    </ligand>
    <ligandPart>
        <name>Fe</name>
        <dbReference type="ChEBI" id="CHEBI:18248"/>
    </ligandPart>
</feature>
<feature type="transmembrane region" description="Helical" evidence="18">
    <location>
        <begin position="6"/>
        <end position="24"/>
    </location>
</feature>
<evidence type="ECO:0000256" key="14">
    <source>
        <dbReference type="ARBA" id="ARBA00037347"/>
    </source>
</evidence>
<evidence type="ECO:0000256" key="9">
    <source>
        <dbReference type="ARBA" id="ARBA00022848"/>
    </source>
</evidence>
<dbReference type="SUPFAM" id="SSF48264">
    <property type="entry name" value="Cytochrome P450"/>
    <property type="match status" value="1"/>
</dbReference>
<dbReference type="InterPro" id="IPR017972">
    <property type="entry name" value="Cyt_P450_CS"/>
</dbReference>
<dbReference type="GeneID" id="102381353"/>
<keyword evidence="7 16" id="KW-0479">Metal-binding</keyword>
<dbReference type="KEGG" id="asn:102381353"/>
<comment type="function">
    <text evidence="14">Cytochromes P450 are a group of heme-thiolate monooxygenases. In liver microsomes, this enzyme is involved in an NADPH-dependent electron transport pathway. It oxidizes a variety of structurally unrelated compounds, including steroids, fatty acids, and xenobiotics.</text>
</comment>
<keyword evidence="10 17" id="KW-0560">Oxidoreductase</keyword>
<gene>
    <name evidence="20" type="primary">LOC102381353</name>
</gene>
<evidence type="ECO:0000256" key="5">
    <source>
        <dbReference type="ARBA" id="ARBA00012109"/>
    </source>
</evidence>
<keyword evidence="6 16" id="KW-0349">Heme</keyword>
<keyword evidence="8" id="KW-0256">Endoplasmic reticulum</keyword>
<dbReference type="InParanoid" id="A0A1U7RKY3"/>
<keyword evidence="18" id="KW-0812">Transmembrane</keyword>
<dbReference type="InterPro" id="IPR050182">
    <property type="entry name" value="Cytochrome_P450_fam2"/>
</dbReference>
<accession>A0A1U7RKY3</accession>
<evidence type="ECO:0000256" key="1">
    <source>
        <dbReference type="ARBA" id="ARBA00001971"/>
    </source>
</evidence>
<dbReference type="STRING" id="38654.A0A1U7RKY3"/>
<dbReference type="GO" id="GO:0016712">
    <property type="term" value="F:oxidoreductase activity, acting on paired donors, with incorporation or reduction of molecular oxygen, reduced flavin or flavoprotein as one donor, and incorporation of one atom of oxygen"/>
    <property type="evidence" value="ECO:0007669"/>
    <property type="project" value="UniProtKB-EC"/>
</dbReference>
<evidence type="ECO:0000256" key="11">
    <source>
        <dbReference type="ARBA" id="ARBA00023004"/>
    </source>
</evidence>
<comment type="similarity">
    <text evidence="4 17">Belongs to the cytochrome P450 family.</text>
</comment>